<evidence type="ECO:0000313" key="10">
    <source>
        <dbReference type="EMBL" id="KAJ8719998.1"/>
    </source>
</evidence>
<keyword evidence="4 9" id="KW-0552">Olfaction</keyword>
<keyword evidence="5 9" id="KW-1133">Transmembrane helix</keyword>
<keyword evidence="7 9" id="KW-0675">Receptor</keyword>
<accession>A0AAD8DS95</accession>
<dbReference type="GO" id="GO:0007165">
    <property type="term" value="P:signal transduction"/>
    <property type="evidence" value="ECO:0007669"/>
    <property type="project" value="UniProtKB-KW"/>
</dbReference>
<comment type="similarity">
    <text evidence="9">Belongs to the insect chemoreceptor superfamily. Heteromeric odorant receptor channel (TC 1.A.69) family.</text>
</comment>
<keyword evidence="6 9" id="KW-0472">Membrane</keyword>
<keyword evidence="8 9" id="KW-0807">Transducer</keyword>
<protein>
    <recommendedName>
        <fullName evidence="9">Odorant receptor</fullName>
    </recommendedName>
</protein>
<dbReference type="EMBL" id="JARGEI010000014">
    <property type="protein sequence ID" value="KAJ8719998.1"/>
    <property type="molecule type" value="Genomic_DNA"/>
</dbReference>
<feature type="transmembrane region" description="Helical" evidence="9">
    <location>
        <begin position="186"/>
        <end position="207"/>
    </location>
</feature>
<evidence type="ECO:0000256" key="9">
    <source>
        <dbReference type="RuleBase" id="RU351113"/>
    </source>
</evidence>
<dbReference type="GO" id="GO:0004984">
    <property type="term" value="F:olfactory receptor activity"/>
    <property type="evidence" value="ECO:0007669"/>
    <property type="project" value="InterPro"/>
</dbReference>
<dbReference type="InterPro" id="IPR004117">
    <property type="entry name" value="7tm6_olfct_rcpt"/>
</dbReference>
<evidence type="ECO:0000256" key="3">
    <source>
        <dbReference type="ARBA" id="ARBA00022692"/>
    </source>
</evidence>
<dbReference type="GO" id="GO:0005886">
    <property type="term" value="C:plasma membrane"/>
    <property type="evidence" value="ECO:0007669"/>
    <property type="project" value="UniProtKB-SubCell"/>
</dbReference>
<feature type="transmembrane region" description="Helical" evidence="9">
    <location>
        <begin position="277"/>
        <end position="303"/>
    </location>
</feature>
<dbReference type="AlphaFoldDB" id="A0AAD8DS95"/>
<comment type="caution">
    <text evidence="9">Lacks conserved residue(s) required for the propagation of feature annotation.</text>
</comment>
<feature type="transmembrane region" description="Helical" evidence="9">
    <location>
        <begin position="137"/>
        <end position="158"/>
    </location>
</feature>
<evidence type="ECO:0000256" key="2">
    <source>
        <dbReference type="ARBA" id="ARBA00022606"/>
    </source>
</evidence>
<feature type="transmembrane region" description="Helical" evidence="9">
    <location>
        <begin position="309"/>
        <end position="328"/>
    </location>
</feature>
<evidence type="ECO:0000256" key="1">
    <source>
        <dbReference type="ARBA" id="ARBA00004141"/>
    </source>
</evidence>
<keyword evidence="2 9" id="KW-0716">Sensory transduction</keyword>
<dbReference type="Proteomes" id="UP001231518">
    <property type="component" value="Chromosome 3"/>
</dbReference>
<name>A0AAD8DS95_MYTSE</name>
<evidence type="ECO:0000256" key="8">
    <source>
        <dbReference type="ARBA" id="ARBA00023224"/>
    </source>
</evidence>
<evidence type="ECO:0000256" key="5">
    <source>
        <dbReference type="ARBA" id="ARBA00022989"/>
    </source>
</evidence>
<sequence length="407" mass="46920">MYSDLPLDYRNTFDRYLFQFKCIGIDFFDKSISYLNRNSVKFIVFVLSFYPFMFGQFTLISHITAESFLETVRVVPVNLMFFINVVKMAIALIRKADIRNMIVDVGELWPKHLEAGDPKAAILKAWLRQIKIPLDLFFKYAVINLALFEMVPLLMTLFKMSQGVVEYELPFQPPNWWEVNSLFRYLLTYLWMVVAATPVQMCLYLPFDLTVVVMTSNVSALFRLLQVDLETAIKIHDGEHPMKEDIHVADPDSYEEVKRIVKIHQRLLRIAEQLSKIFGVVIFIHMVSASLVICFFGFLAVVYSGLADTIANLMTVFNAMTTIFFLTLSGQFLCDTSSQIADAAYQSYWYESNLKVKKLILTIIIRAQRPSYLSALGFSELTLGSFSKIISSAWTYFSLLIQVYEES</sequence>
<evidence type="ECO:0000256" key="7">
    <source>
        <dbReference type="ARBA" id="ARBA00023170"/>
    </source>
</evidence>
<keyword evidence="11" id="KW-1185">Reference proteome</keyword>
<dbReference type="PANTHER" id="PTHR21137:SF44">
    <property type="entry name" value="ODORANT RECEPTOR 13A-RELATED"/>
    <property type="match status" value="1"/>
</dbReference>
<keyword evidence="3 9" id="KW-0812">Transmembrane</keyword>
<proteinExistence type="inferred from homology"/>
<dbReference type="GO" id="GO:0005549">
    <property type="term" value="F:odorant binding"/>
    <property type="evidence" value="ECO:0007669"/>
    <property type="project" value="InterPro"/>
</dbReference>
<dbReference type="PANTHER" id="PTHR21137">
    <property type="entry name" value="ODORANT RECEPTOR"/>
    <property type="match status" value="1"/>
</dbReference>
<organism evidence="10 11">
    <name type="scientific">Mythimna separata</name>
    <name type="common">Oriental armyworm</name>
    <name type="synonym">Pseudaletia separata</name>
    <dbReference type="NCBI Taxonomy" id="271217"/>
    <lineage>
        <taxon>Eukaryota</taxon>
        <taxon>Metazoa</taxon>
        <taxon>Ecdysozoa</taxon>
        <taxon>Arthropoda</taxon>
        <taxon>Hexapoda</taxon>
        <taxon>Insecta</taxon>
        <taxon>Pterygota</taxon>
        <taxon>Neoptera</taxon>
        <taxon>Endopterygota</taxon>
        <taxon>Lepidoptera</taxon>
        <taxon>Glossata</taxon>
        <taxon>Ditrysia</taxon>
        <taxon>Noctuoidea</taxon>
        <taxon>Noctuidae</taxon>
        <taxon>Noctuinae</taxon>
        <taxon>Hadenini</taxon>
        <taxon>Mythimna</taxon>
    </lineage>
</organism>
<reference evidence="10" key="1">
    <citation type="submission" date="2023-03" db="EMBL/GenBank/DDBJ databases">
        <title>Chromosome-level genomes of two armyworms, Mythimna separata and Mythimna loreyi, provide insights into the biosynthesis and reception of sex pheromones.</title>
        <authorList>
            <person name="Zhao H."/>
        </authorList>
    </citation>
    <scope>NUCLEOTIDE SEQUENCE</scope>
    <source>
        <strain evidence="10">BeijingLab</strain>
        <tissue evidence="10">Pupa</tissue>
    </source>
</reference>
<feature type="transmembrane region" description="Helical" evidence="9">
    <location>
        <begin position="75"/>
        <end position="93"/>
    </location>
</feature>
<evidence type="ECO:0000256" key="6">
    <source>
        <dbReference type="ARBA" id="ARBA00023136"/>
    </source>
</evidence>
<evidence type="ECO:0000313" key="11">
    <source>
        <dbReference type="Proteomes" id="UP001231518"/>
    </source>
</evidence>
<evidence type="ECO:0000256" key="4">
    <source>
        <dbReference type="ARBA" id="ARBA00022725"/>
    </source>
</evidence>
<gene>
    <name evidence="10" type="ORF">PYW07_012041</name>
</gene>
<dbReference type="Pfam" id="PF02949">
    <property type="entry name" value="7tm_6"/>
    <property type="match status" value="1"/>
</dbReference>
<comment type="subcellular location">
    <subcellularLocation>
        <location evidence="9">Cell membrane</location>
        <topology evidence="9">Multi-pass membrane protein</topology>
    </subcellularLocation>
    <subcellularLocation>
        <location evidence="1">Membrane</location>
        <topology evidence="1">Multi-pass membrane protein</topology>
    </subcellularLocation>
</comment>
<comment type="caution">
    <text evidence="10">The sequence shown here is derived from an EMBL/GenBank/DDBJ whole genome shotgun (WGS) entry which is preliminary data.</text>
</comment>
<feature type="transmembrane region" description="Helical" evidence="9">
    <location>
        <begin position="42"/>
        <end position="63"/>
    </location>
</feature>